<dbReference type="GO" id="GO:0016787">
    <property type="term" value="F:hydrolase activity"/>
    <property type="evidence" value="ECO:0007669"/>
    <property type="project" value="UniProtKB-KW"/>
</dbReference>
<evidence type="ECO:0000313" key="5">
    <source>
        <dbReference type="EMBL" id="WWQ60875.1"/>
    </source>
</evidence>
<dbReference type="InterPro" id="IPR048332">
    <property type="entry name" value="GD_AH_C"/>
</dbReference>
<dbReference type="Pfam" id="PF04295">
    <property type="entry name" value="GD_AH_second"/>
    <property type="match status" value="1"/>
</dbReference>
<keyword evidence="5" id="KW-0378">Hydrolase</keyword>
<dbReference type="PANTHER" id="PTHR30536">
    <property type="entry name" value="ALTRONATE/GALACTARATE DEHYDRATASE"/>
    <property type="match status" value="1"/>
</dbReference>
<dbReference type="InterPro" id="IPR007392">
    <property type="entry name" value="GD_AH_second"/>
</dbReference>
<dbReference type="InterPro" id="IPR052172">
    <property type="entry name" value="UxaA_altronate/galactarate_dh"/>
</dbReference>
<keyword evidence="6" id="KW-1185">Reference proteome</keyword>
<dbReference type="GO" id="GO:0019698">
    <property type="term" value="P:D-galacturonate catabolic process"/>
    <property type="evidence" value="ECO:0007669"/>
    <property type="project" value="TreeGrafter"/>
</dbReference>
<dbReference type="GeneID" id="89335503"/>
<evidence type="ECO:0000313" key="6">
    <source>
        <dbReference type="Proteomes" id="UP001432202"/>
    </source>
</evidence>
<evidence type="ECO:0000256" key="2">
    <source>
        <dbReference type="ARBA" id="ARBA00023239"/>
    </source>
</evidence>
<organism evidence="5 6">
    <name type="scientific">Sulfolobus tengchongensis</name>
    <dbReference type="NCBI Taxonomy" id="207809"/>
    <lineage>
        <taxon>Archaea</taxon>
        <taxon>Thermoproteota</taxon>
        <taxon>Thermoprotei</taxon>
        <taxon>Sulfolobales</taxon>
        <taxon>Sulfolobaceae</taxon>
        <taxon>Sulfolobus</taxon>
    </lineage>
</organism>
<evidence type="ECO:0000259" key="3">
    <source>
        <dbReference type="Pfam" id="PF04295"/>
    </source>
</evidence>
<dbReference type="Proteomes" id="UP001432202">
    <property type="component" value="Chromosome"/>
</dbReference>
<evidence type="ECO:0000256" key="1">
    <source>
        <dbReference type="ARBA" id="ARBA00010986"/>
    </source>
</evidence>
<dbReference type="PANTHER" id="PTHR30536:SF5">
    <property type="entry name" value="ALTRONATE DEHYDRATASE"/>
    <property type="match status" value="1"/>
</dbReference>
<feature type="domain" description="D-galactarate/Altronate dehydratase C-terminal" evidence="4">
    <location>
        <begin position="142"/>
        <end position="384"/>
    </location>
</feature>
<dbReference type="RefSeq" id="WP_338602334.1">
    <property type="nucleotide sequence ID" value="NZ_CP146016.1"/>
</dbReference>
<protein>
    <submittedName>
        <fullName evidence="5">UxaA family hydrolase</fullName>
    </submittedName>
</protein>
<comment type="similarity">
    <text evidence="1">Belongs to the UxaA family.</text>
</comment>
<gene>
    <name evidence="5" type="ORF">V6M85_02000</name>
</gene>
<dbReference type="EMBL" id="CP146016">
    <property type="protein sequence ID" value="WWQ60875.1"/>
    <property type="molecule type" value="Genomic_DNA"/>
</dbReference>
<name>A0AAX4L118_9CREN</name>
<sequence length="387" mass="41648">MEKPVIKGYIRENGSVGVRNYVALIPVDDLSNTAVLGVSKLIRGTVPIPHPYGRLQFGKDLELLFHILSGIGSNPNVASAIVIGIEENWANRIADKIAETGKSVEVFPIEGNGDLKVIEKASRKAKEFVQEASEKQRTEVDLSSLVLSIKCGESDTTSGLASNPATGYAVDRLIDYGATVLFGETSELTGAEDIVASKIIDPLLREKFMKIYKEYVSFIESQGVDLLGSQPTEGNIKGGLSTIEEKALGNIQKLGTKPITCVLDYLDLLPKGSSRLCFVNTSSAAAEAVTLFAAKGSVLHLFTTGQGNVIGNPIIPVVKISANPKTIASMSEHIDVDVSDLLQLKVSLREAGERIFNYTIRVANGRLTSAEILQHDEFSPTKLYISA</sequence>
<reference evidence="5 6" key="1">
    <citation type="submission" date="2024-02" db="EMBL/GenBank/DDBJ databases">
        <title>STSV induces naive adaptation in Sulfolobus.</title>
        <authorList>
            <person name="Xiang X."/>
            <person name="Song M."/>
        </authorList>
    </citation>
    <scope>NUCLEOTIDE SEQUENCE [LARGE SCALE GENOMIC DNA]</scope>
    <source>
        <strain evidence="5 6">RT2</strain>
    </source>
</reference>
<accession>A0AAX4L118</accession>
<dbReference type="AlphaFoldDB" id="A0AAX4L118"/>
<dbReference type="Pfam" id="PF20629">
    <property type="entry name" value="GD_AH_C"/>
    <property type="match status" value="1"/>
</dbReference>
<feature type="domain" description="D-galactarate/Altronate dehydratase second" evidence="3">
    <location>
        <begin position="8"/>
        <end position="133"/>
    </location>
</feature>
<dbReference type="GO" id="GO:0016829">
    <property type="term" value="F:lyase activity"/>
    <property type="evidence" value="ECO:0007669"/>
    <property type="project" value="UniProtKB-KW"/>
</dbReference>
<evidence type="ECO:0000259" key="4">
    <source>
        <dbReference type="Pfam" id="PF20629"/>
    </source>
</evidence>
<keyword evidence="2" id="KW-0456">Lyase</keyword>
<proteinExistence type="inferred from homology"/>